<sequence>MGNKSGNVHARTDGPLSDDRAERMLRDPVGYFAAERERARGDVEAEMAREDIPAAGAPTTVSRTHHSPVVRNPLKVKQRGTRMFRRGGRGSVSVEDRRGVDAAAAAARVWSMLARKLAIGACIGSAEDLVRAAERLVGEAGWGPLFEGAVSDRLDPCARAVRLFGPLGSGKTTCARRIVRQAVAEGRHVTIFYSGVGPDEYVFDDVSAMSLRVVDAEVFRTPVHGRSEERQRRLEAIWGAFSVGGPETVVLDAWLPVNDLRDLSTRLHRALSQRADTTLVVLVSHPDELEDVGTAMVFDTELVLPGDQHVDRNAIHRALKRLSSDDLTYERLVTRALGGGIAESRAEEQIINWFTPFSTEERVLAQKRTRVVEPPLRTVADGIGDRRLRYGLIKGPKGLLAEFSITADQPTTPAWLST</sequence>
<dbReference type="RefSeq" id="WP_119596497.1">
    <property type="nucleotide sequence ID" value="NZ_QXBN01000012.1"/>
</dbReference>
<evidence type="ECO:0000313" key="2">
    <source>
        <dbReference type="EMBL" id="RIT36852.1"/>
    </source>
</evidence>
<evidence type="ECO:0008006" key="4">
    <source>
        <dbReference type="Google" id="ProtNLM"/>
    </source>
</evidence>
<reference evidence="2 3" key="1">
    <citation type="submission" date="2018-08" db="EMBL/GenBank/DDBJ databases">
        <title>Linezolid Resistance in Mycobacterium abscessus: MIC Distribution and Comprehensive Investigation of Resistance Mechanisms.</title>
        <authorList>
            <person name="Ye M."/>
            <person name="Xu L."/>
            <person name="Zou Y."/>
            <person name="Li B."/>
            <person name="Guo Q."/>
            <person name="Zhang Y."/>
            <person name="Zhan M."/>
            <person name="Xu B."/>
            <person name="Yu F."/>
            <person name="Zhang Z."/>
            <person name="Chu H."/>
        </authorList>
    </citation>
    <scope>NUCLEOTIDE SEQUENCE [LARGE SCALE GENOMIC DNA]</scope>
    <source>
        <strain evidence="2 3">G143</strain>
    </source>
</reference>
<organism evidence="2 3">
    <name type="scientific">Mycobacteroides abscessus</name>
    <dbReference type="NCBI Taxonomy" id="36809"/>
    <lineage>
        <taxon>Bacteria</taxon>
        <taxon>Bacillati</taxon>
        <taxon>Actinomycetota</taxon>
        <taxon>Actinomycetes</taxon>
        <taxon>Mycobacteriales</taxon>
        <taxon>Mycobacteriaceae</taxon>
        <taxon>Mycobacteroides</taxon>
    </lineage>
</organism>
<dbReference type="SUPFAM" id="SSF52540">
    <property type="entry name" value="P-loop containing nucleoside triphosphate hydrolases"/>
    <property type="match status" value="1"/>
</dbReference>
<accession>A0ABD7HMF0</accession>
<dbReference type="AlphaFoldDB" id="A0ABD7HMF0"/>
<protein>
    <recommendedName>
        <fullName evidence="4">AAA+ ATPase domain-containing protein</fullName>
    </recommendedName>
</protein>
<gene>
    <name evidence="2" type="ORF">D2E76_16515</name>
</gene>
<name>A0ABD7HMF0_9MYCO</name>
<dbReference type="Proteomes" id="UP000284557">
    <property type="component" value="Unassembled WGS sequence"/>
</dbReference>
<proteinExistence type="predicted"/>
<evidence type="ECO:0000256" key="1">
    <source>
        <dbReference type="SAM" id="MobiDB-lite"/>
    </source>
</evidence>
<comment type="caution">
    <text evidence="2">The sequence shown here is derived from an EMBL/GenBank/DDBJ whole genome shotgun (WGS) entry which is preliminary data.</text>
</comment>
<dbReference type="EMBL" id="QXBN01000012">
    <property type="protein sequence ID" value="RIT36852.1"/>
    <property type="molecule type" value="Genomic_DNA"/>
</dbReference>
<feature type="region of interest" description="Disordered" evidence="1">
    <location>
        <begin position="1"/>
        <end position="22"/>
    </location>
</feature>
<dbReference type="InterPro" id="IPR027417">
    <property type="entry name" value="P-loop_NTPase"/>
</dbReference>
<evidence type="ECO:0000313" key="3">
    <source>
        <dbReference type="Proteomes" id="UP000284557"/>
    </source>
</evidence>